<proteinExistence type="predicted"/>
<reference evidence="3" key="1">
    <citation type="journal article" date="2020" name="Appl. Environ. Microbiol.">
        <title>Medium-Chain Fatty Acid Synthesis by 'Candidatus Weimeria bifida' gen. nov., sp. nov., and 'Candidatus Pseudoramibacter fermentans' sp. nov.</title>
        <authorList>
            <person name="Scarborough M.J."/>
            <person name="Myers K.S."/>
            <person name="Donohue T.J."/>
            <person name="Noguera D.R."/>
        </authorList>
    </citation>
    <scope>NUCLEOTIDE SEQUENCE</scope>
    <source>
        <strain evidence="3">EUB1.1</strain>
    </source>
</reference>
<keyword evidence="1" id="KW-0238">DNA-binding</keyword>
<name>A0A6L5GT07_9FIRM</name>
<dbReference type="Gene3D" id="1.10.260.40">
    <property type="entry name" value="lambda repressor-like DNA-binding domains"/>
    <property type="match status" value="1"/>
</dbReference>
<dbReference type="SMART" id="SM00530">
    <property type="entry name" value="HTH_XRE"/>
    <property type="match status" value="1"/>
</dbReference>
<evidence type="ECO:0000256" key="1">
    <source>
        <dbReference type="ARBA" id="ARBA00023125"/>
    </source>
</evidence>
<dbReference type="InterPro" id="IPR010982">
    <property type="entry name" value="Lambda_DNA-bd_dom_sf"/>
</dbReference>
<dbReference type="PANTHER" id="PTHR46558">
    <property type="entry name" value="TRACRIPTIONAL REGULATORY PROTEIN-RELATED-RELATED"/>
    <property type="match status" value="1"/>
</dbReference>
<protein>
    <submittedName>
        <fullName evidence="3">Helix-turn-helix transcriptional regulator</fullName>
    </submittedName>
</protein>
<dbReference type="EMBL" id="VOGB01000005">
    <property type="protein sequence ID" value="MQM73313.1"/>
    <property type="molecule type" value="Genomic_DNA"/>
</dbReference>
<accession>A0A6L5GT07</accession>
<dbReference type="CDD" id="cd00093">
    <property type="entry name" value="HTH_XRE"/>
    <property type="match status" value="1"/>
</dbReference>
<dbReference type="PANTHER" id="PTHR46558:SF4">
    <property type="entry name" value="DNA-BIDING PHAGE PROTEIN"/>
    <property type="match status" value="1"/>
</dbReference>
<evidence type="ECO:0000313" key="3">
    <source>
        <dbReference type="EMBL" id="MQM73313.1"/>
    </source>
</evidence>
<evidence type="ECO:0000259" key="2">
    <source>
        <dbReference type="PROSITE" id="PS50943"/>
    </source>
</evidence>
<dbReference type="GO" id="GO:0003677">
    <property type="term" value="F:DNA binding"/>
    <property type="evidence" value="ECO:0007669"/>
    <property type="project" value="UniProtKB-KW"/>
</dbReference>
<dbReference type="AlphaFoldDB" id="A0A6L5GT07"/>
<gene>
    <name evidence="3" type="ORF">FRC53_07890</name>
</gene>
<dbReference type="SUPFAM" id="SSF47413">
    <property type="entry name" value="lambda repressor-like DNA-binding domains"/>
    <property type="match status" value="1"/>
</dbReference>
<dbReference type="Proteomes" id="UP000473648">
    <property type="component" value="Unassembled WGS sequence"/>
</dbReference>
<organism evidence="3 4">
    <name type="scientific">Candidatus Pseudoramibacter fermentans</name>
    <dbReference type="NCBI Taxonomy" id="2594427"/>
    <lineage>
        <taxon>Bacteria</taxon>
        <taxon>Bacillati</taxon>
        <taxon>Bacillota</taxon>
        <taxon>Clostridia</taxon>
        <taxon>Eubacteriales</taxon>
        <taxon>Eubacteriaceae</taxon>
        <taxon>Pseudoramibacter</taxon>
    </lineage>
</organism>
<dbReference type="PROSITE" id="PS50943">
    <property type="entry name" value="HTH_CROC1"/>
    <property type="match status" value="1"/>
</dbReference>
<feature type="domain" description="HTH cro/C1-type" evidence="2">
    <location>
        <begin position="72"/>
        <end position="126"/>
    </location>
</feature>
<evidence type="ECO:0000313" key="4">
    <source>
        <dbReference type="Proteomes" id="UP000473648"/>
    </source>
</evidence>
<keyword evidence="4" id="KW-1185">Reference proteome</keyword>
<dbReference type="Pfam" id="PF01381">
    <property type="entry name" value="HTH_3"/>
    <property type="match status" value="1"/>
</dbReference>
<comment type="caution">
    <text evidence="3">The sequence shown here is derived from an EMBL/GenBank/DDBJ whole genome shotgun (WGS) entry which is preliminary data.</text>
</comment>
<dbReference type="InterPro" id="IPR001387">
    <property type="entry name" value="Cro/C1-type_HTH"/>
</dbReference>
<sequence>MALFFYAALPKSKEKEKRIIPLLNRSQGDVCTRFRRGKMKKSIREILNNLSDDAPKSEIYAAHYLGKISGQILNLRMQSGLSQEEFAKKLGINQSMLSKYESGEYNFTVKKLADICCKLDIDLTLNLNSHGVHEESLRKNWEYPVYNQKRKMIKYNVFEVQNE</sequence>